<organism evidence="1 2">
    <name type="scientific">Pontibacter ramchanderi</name>
    <dbReference type="NCBI Taxonomy" id="1179743"/>
    <lineage>
        <taxon>Bacteria</taxon>
        <taxon>Pseudomonadati</taxon>
        <taxon>Bacteroidota</taxon>
        <taxon>Cytophagia</taxon>
        <taxon>Cytophagales</taxon>
        <taxon>Hymenobacteraceae</taxon>
        <taxon>Pontibacter</taxon>
    </lineage>
</organism>
<reference evidence="1 2" key="1">
    <citation type="submission" date="2017-12" db="EMBL/GenBank/DDBJ databases">
        <title>Genomic Encyclopedia of Type Strains, Phase III (KMG-III): the genomes of soil and plant-associated and newly described type strains.</title>
        <authorList>
            <person name="Whitman W."/>
        </authorList>
    </citation>
    <scope>NUCLEOTIDE SEQUENCE [LARGE SCALE GENOMIC DNA]</scope>
    <source>
        <strain evidence="1 2">LP43</strain>
    </source>
</reference>
<proteinExistence type="predicted"/>
<protein>
    <submittedName>
        <fullName evidence="1">Uncharacterized protein</fullName>
    </submittedName>
</protein>
<gene>
    <name evidence="1" type="ORF">BD749_0984</name>
</gene>
<comment type="caution">
    <text evidence="1">The sequence shown here is derived from an EMBL/GenBank/DDBJ whole genome shotgun (WGS) entry which is preliminary data.</text>
</comment>
<dbReference type="AlphaFoldDB" id="A0A2N3V332"/>
<dbReference type="EMBL" id="PJMU01000001">
    <property type="protein sequence ID" value="PKV76034.1"/>
    <property type="molecule type" value="Genomic_DNA"/>
</dbReference>
<name>A0A2N3V332_9BACT</name>
<evidence type="ECO:0000313" key="1">
    <source>
        <dbReference type="EMBL" id="PKV76034.1"/>
    </source>
</evidence>
<keyword evidence="2" id="KW-1185">Reference proteome</keyword>
<dbReference type="Proteomes" id="UP000233782">
    <property type="component" value="Unassembled WGS sequence"/>
</dbReference>
<sequence>MQQQHFHSIHSYVCLPDFVNTSYTCRKPGRKGAALQMYYIQNMISLFKVSYDVRSTLTDKCFFWK</sequence>
<evidence type="ECO:0000313" key="2">
    <source>
        <dbReference type="Proteomes" id="UP000233782"/>
    </source>
</evidence>
<accession>A0A2N3V332</accession>